<keyword evidence="3" id="KW-1185">Reference proteome</keyword>
<proteinExistence type="predicted"/>
<feature type="compositionally biased region" description="Basic and acidic residues" evidence="1">
    <location>
        <begin position="114"/>
        <end position="127"/>
    </location>
</feature>
<gene>
    <name evidence="2" type="ORF">SPI_09181</name>
</gene>
<feature type="region of interest" description="Disordered" evidence="1">
    <location>
        <begin position="112"/>
        <end position="132"/>
    </location>
</feature>
<evidence type="ECO:0000313" key="3">
    <source>
        <dbReference type="Proteomes" id="UP000076874"/>
    </source>
</evidence>
<name>A0A167M604_9HYPO</name>
<reference evidence="2 3" key="1">
    <citation type="journal article" date="2016" name="Genome Biol. Evol.">
        <title>Divergent and convergent evolution of fungal pathogenicity.</title>
        <authorList>
            <person name="Shang Y."/>
            <person name="Xiao G."/>
            <person name="Zheng P."/>
            <person name="Cen K."/>
            <person name="Zhan S."/>
            <person name="Wang C."/>
        </authorList>
    </citation>
    <scope>NUCLEOTIDE SEQUENCE [LARGE SCALE GENOMIC DNA]</scope>
    <source>
        <strain evidence="2 3">RCEF 264</strain>
    </source>
</reference>
<dbReference type="Proteomes" id="UP000076874">
    <property type="component" value="Unassembled WGS sequence"/>
</dbReference>
<evidence type="ECO:0000256" key="1">
    <source>
        <dbReference type="SAM" id="MobiDB-lite"/>
    </source>
</evidence>
<protein>
    <submittedName>
        <fullName evidence="2">Uncharacterized protein</fullName>
    </submittedName>
</protein>
<accession>A0A167M604</accession>
<sequence>MPQVVQPVRPPPEPAQALLAFAIQNVTSLETPLYGGHLKRAVDNAHILTSKDGIETRCSGNAGSDNKGEERMVNYSSASPSTIAAQAPVLEEDEDTNEDEDVVSPVLQLAVGRSDGKHGGGIQRREGNDDDAGAFATTTVAKKNEETSSKIVDREKARPDATITTKISGLQTRGTFNDGNKGKVPVVDATYTPQLISQPPQTTACKRETRRHSIASRLKRHVIARDEPGESSAASATIGIFPKSVLQQEKYPVAYPSRKVALGGEGITRSNVGGQLREQLDKVSAITAELNAEN</sequence>
<dbReference type="AlphaFoldDB" id="A0A167M604"/>
<organism evidence="2 3">
    <name type="scientific">Niveomyces insectorum RCEF 264</name>
    <dbReference type="NCBI Taxonomy" id="1081102"/>
    <lineage>
        <taxon>Eukaryota</taxon>
        <taxon>Fungi</taxon>
        <taxon>Dikarya</taxon>
        <taxon>Ascomycota</taxon>
        <taxon>Pezizomycotina</taxon>
        <taxon>Sordariomycetes</taxon>
        <taxon>Hypocreomycetidae</taxon>
        <taxon>Hypocreales</taxon>
        <taxon>Cordycipitaceae</taxon>
        <taxon>Niveomyces</taxon>
    </lineage>
</organism>
<comment type="caution">
    <text evidence="2">The sequence shown here is derived from an EMBL/GenBank/DDBJ whole genome shotgun (WGS) entry which is preliminary data.</text>
</comment>
<evidence type="ECO:0000313" key="2">
    <source>
        <dbReference type="EMBL" id="OAA53974.1"/>
    </source>
</evidence>
<dbReference type="EMBL" id="AZHD01000026">
    <property type="protein sequence ID" value="OAA53974.1"/>
    <property type="molecule type" value="Genomic_DNA"/>
</dbReference>